<feature type="region of interest" description="Disordered" evidence="1">
    <location>
        <begin position="123"/>
        <end position="152"/>
    </location>
</feature>
<evidence type="ECO:0000313" key="4">
    <source>
        <dbReference type="Proteomes" id="UP000235388"/>
    </source>
</evidence>
<evidence type="ECO:0000256" key="1">
    <source>
        <dbReference type="SAM" id="MobiDB-lite"/>
    </source>
</evidence>
<protein>
    <submittedName>
        <fullName evidence="3">Uncharacterized protein</fullName>
    </submittedName>
</protein>
<dbReference type="Proteomes" id="UP000235388">
    <property type="component" value="Unassembled WGS sequence"/>
</dbReference>
<accession>A0A2N5VUC2</accession>
<sequence length="152" mass="16688">MLILDTFVKRPTQADISLLSLFCASHHRSSSFTSFYYNTLFIVVLTHLTRSTHLIPAHFASVCLSCPVCLYSAARARLYLCSSSVSLFSSLAFSIRNNNLVQQPGNHLIRSSKHLPTYVPSYSLRSPSSSSISPLGISNRISTSSQPSSAPF</sequence>
<comment type="caution">
    <text evidence="3">The sequence shown here is derived from an EMBL/GenBank/DDBJ whole genome shotgun (WGS) entry which is preliminary data.</text>
</comment>
<feature type="compositionally biased region" description="Polar residues" evidence="1">
    <location>
        <begin position="139"/>
        <end position="152"/>
    </location>
</feature>
<dbReference type="AlphaFoldDB" id="A0A2N5VUC2"/>
<proteinExistence type="predicted"/>
<evidence type="ECO:0000313" key="3">
    <source>
        <dbReference type="EMBL" id="PLW53587.1"/>
    </source>
</evidence>
<dbReference type="EMBL" id="PGCJ01000849">
    <property type="protein sequence ID" value="PLW17458.1"/>
    <property type="molecule type" value="Genomic_DNA"/>
</dbReference>
<name>A0A2N5VUC2_9BASI</name>
<organism evidence="3 4">
    <name type="scientific">Puccinia coronata f. sp. avenae</name>
    <dbReference type="NCBI Taxonomy" id="200324"/>
    <lineage>
        <taxon>Eukaryota</taxon>
        <taxon>Fungi</taxon>
        <taxon>Dikarya</taxon>
        <taxon>Basidiomycota</taxon>
        <taxon>Pucciniomycotina</taxon>
        <taxon>Pucciniomycetes</taxon>
        <taxon>Pucciniales</taxon>
        <taxon>Pucciniaceae</taxon>
        <taxon>Puccinia</taxon>
    </lineage>
</organism>
<feature type="compositionally biased region" description="Low complexity" evidence="1">
    <location>
        <begin position="123"/>
        <end position="138"/>
    </location>
</feature>
<gene>
    <name evidence="3" type="ORF">PCANC_06700</name>
    <name evidence="2" type="ORF">PCANC_14810</name>
</gene>
<dbReference type="EMBL" id="PGCJ01000059">
    <property type="protein sequence ID" value="PLW53587.1"/>
    <property type="molecule type" value="Genomic_DNA"/>
</dbReference>
<evidence type="ECO:0000313" key="2">
    <source>
        <dbReference type="EMBL" id="PLW17458.1"/>
    </source>
</evidence>
<keyword evidence="4" id="KW-1185">Reference proteome</keyword>
<reference evidence="3 4" key="1">
    <citation type="submission" date="2017-11" db="EMBL/GenBank/DDBJ databases">
        <title>De novo assembly and phasing of dikaryotic genomes from two isolates of Puccinia coronata f. sp. avenae, the causal agent of oat crown rust.</title>
        <authorList>
            <person name="Miller M.E."/>
            <person name="Zhang Y."/>
            <person name="Omidvar V."/>
            <person name="Sperschneider J."/>
            <person name="Schwessinger B."/>
            <person name="Raley C."/>
            <person name="Palmer J.M."/>
            <person name="Garnica D."/>
            <person name="Upadhyaya N."/>
            <person name="Rathjen J."/>
            <person name="Taylor J.M."/>
            <person name="Park R.F."/>
            <person name="Dodds P.N."/>
            <person name="Hirsch C.D."/>
            <person name="Kianian S.F."/>
            <person name="Figueroa M."/>
        </authorList>
    </citation>
    <scope>NUCLEOTIDE SEQUENCE [LARGE SCALE GENOMIC DNA]</scope>
    <source>
        <strain evidence="3">12NC29</strain>
    </source>
</reference>